<accession>A0AAX4P9V8</accession>
<dbReference type="Proteomes" id="UP001472866">
    <property type="component" value="Chromosome 06"/>
</dbReference>
<evidence type="ECO:0000313" key="1">
    <source>
        <dbReference type="EMBL" id="WZN62883.1"/>
    </source>
</evidence>
<name>A0AAX4P9V8_9CHLO</name>
<dbReference type="AlphaFoldDB" id="A0AAX4P9V8"/>
<evidence type="ECO:0000313" key="2">
    <source>
        <dbReference type="Proteomes" id="UP001472866"/>
    </source>
</evidence>
<protein>
    <submittedName>
        <fullName evidence="1">Uncharacterized protein</fullName>
    </submittedName>
</protein>
<sequence length="192" mass="20860">MVDMDAGAEGAYREVVEKLEGLRDALAVALGEVRGSTGDAQAGVEELHHRTTEVVGEALEVCERIVAGREAEVATVDSLELEEAQTERDLATARTRLAAYRYKSKELAPDETYHRGSVLHARTQVCGMEPAEAASAFREAAESPKAFWSLRKAVEGRMDAGTMEILFLLNRLSDLRSINAPRTEANGDDGGR</sequence>
<reference evidence="1 2" key="1">
    <citation type="submission" date="2024-03" db="EMBL/GenBank/DDBJ databases">
        <title>Complete genome sequence of the green alga Chloropicon roscoffensis RCC1871.</title>
        <authorList>
            <person name="Lemieux C."/>
            <person name="Pombert J.-F."/>
            <person name="Otis C."/>
            <person name="Turmel M."/>
        </authorList>
    </citation>
    <scope>NUCLEOTIDE SEQUENCE [LARGE SCALE GENOMIC DNA]</scope>
    <source>
        <strain evidence="1 2">RCC1871</strain>
    </source>
</reference>
<gene>
    <name evidence="1" type="ORF">HKI87_06g44280</name>
</gene>
<proteinExistence type="predicted"/>
<dbReference type="EMBL" id="CP151506">
    <property type="protein sequence ID" value="WZN62883.1"/>
    <property type="molecule type" value="Genomic_DNA"/>
</dbReference>
<keyword evidence="2" id="KW-1185">Reference proteome</keyword>
<organism evidence="1 2">
    <name type="scientific">Chloropicon roscoffensis</name>
    <dbReference type="NCBI Taxonomy" id="1461544"/>
    <lineage>
        <taxon>Eukaryota</taxon>
        <taxon>Viridiplantae</taxon>
        <taxon>Chlorophyta</taxon>
        <taxon>Chloropicophyceae</taxon>
        <taxon>Chloropicales</taxon>
        <taxon>Chloropicaceae</taxon>
        <taxon>Chloropicon</taxon>
    </lineage>
</organism>